<accession>C6WHH7</accession>
<dbReference type="STRING" id="446462.Amir_6119"/>
<name>C6WHH7_ACTMD</name>
<organism evidence="1 2">
    <name type="scientific">Actinosynnema mirum (strain ATCC 29888 / DSM 43827 / JCM 3225 / NBRC 14064 / NCIMB 13271 / NRRL B-12336 / IMRU 3971 / 101)</name>
    <dbReference type="NCBI Taxonomy" id="446462"/>
    <lineage>
        <taxon>Bacteria</taxon>
        <taxon>Bacillati</taxon>
        <taxon>Actinomycetota</taxon>
        <taxon>Actinomycetes</taxon>
        <taxon>Pseudonocardiales</taxon>
        <taxon>Pseudonocardiaceae</taxon>
        <taxon>Actinosynnema</taxon>
    </lineage>
</organism>
<dbReference type="Proteomes" id="UP000002213">
    <property type="component" value="Chromosome"/>
</dbReference>
<dbReference type="Gene3D" id="3.20.20.80">
    <property type="entry name" value="Glycosidases"/>
    <property type="match status" value="1"/>
</dbReference>
<sequence>MNYPRLNHVLHWVDHQTESAAQGVAYRSRELLPKELDAYTAAGGYDLRFLIRDIGYPEDPVCVSHHPGALAAHQDAGRLVLLRHRSGPADFAGGYNAGVVHARAALIDARTQGYPEHLPLLFTCEARPRGGPVDYLRGAAAVLGAERTWLAGQRDVVHLAQDEGAAGGFLLLDGGDPREGIALSRRPDGHIYPGRVRADLIDCHVPLSVFDRGTVLEQLAARLDLSREGVHEALLHARAGARACA</sequence>
<protein>
    <submittedName>
        <fullName evidence="1">Uncharacterized protein</fullName>
    </submittedName>
</protein>
<dbReference type="AlphaFoldDB" id="C6WHH7"/>
<evidence type="ECO:0000313" key="1">
    <source>
        <dbReference type="EMBL" id="ACU39926.1"/>
    </source>
</evidence>
<dbReference type="KEGG" id="ami:Amir_6119"/>
<dbReference type="HOGENOM" id="CLU_098922_0_0_11"/>
<evidence type="ECO:0000313" key="2">
    <source>
        <dbReference type="Proteomes" id="UP000002213"/>
    </source>
</evidence>
<gene>
    <name evidence="1" type="ordered locus">Amir_6119</name>
</gene>
<reference evidence="1 2" key="1">
    <citation type="journal article" date="2009" name="Stand. Genomic Sci.">
        <title>Complete genome sequence of Actinosynnema mirum type strain (101).</title>
        <authorList>
            <person name="Land M."/>
            <person name="Lapidus A."/>
            <person name="Mayilraj S."/>
            <person name="Chen F."/>
            <person name="Copeland A."/>
            <person name="Del Rio T.G."/>
            <person name="Nolan M."/>
            <person name="Lucas S."/>
            <person name="Tice H."/>
            <person name="Cheng J.F."/>
            <person name="Chertkov O."/>
            <person name="Bruce D."/>
            <person name="Goodwin L."/>
            <person name="Pitluck S."/>
            <person name="Rohde M."/>
            <person name="Goker M."/>
            <person name="Pati A."/>
            <person name="Ivanova N."/>
            <person name="Mavromatis K."/>
            <person name="Chen A."/>
            <person name="Palaniappan K."/>
            <person name="Hauser L."/>
            <person name="Chang Y.J."/>
            <person name="Jeffries C.C."/>
            <person name="Brettin T."/>
            <person name="Detter J.C."/>
            <person name="Han C."/>
            <person name="Chain P."/>
            <person name="Tindall B.J."/>
            <person name="Bristow J."/>
            <person name="Eisen J.A."/>
            <person name="Markowitz V."/>
            <person name="Hugenholtz P."/>
            <person name="Kyrpides N.C."/>
            <person name="Klenk H.P."/>
        </authorList>
    </citation>
    <scope>NUCLEOTIDE SEQUENCE [LARGE SCALE GENOMIC DNA]</scope>
    <source>
        <strain evidence="2">ATCC 29888 / DSM 43827 / JCM 3225 / NBRC 14064 / NCIMB 13271 / NRRL B-12336 / IMRU 3971 / 101</strain>
    </source>
</reference>
<proteinExistence type="predicted"/>
<dbReference type="eggNOG" id="ENOG5030ITD">
    <property type="taxonomic scope" value="Bacteria"/>
</dbReference>
<dbReference type="EMBL" id="CP001630">
    <property type="protein sequence ID" value="ACU39926.1"/>
    <property type="molecule type" value="Genomic_DNA"/>
</dbReference>
<keyword evidence="2" id="KW-1185">Reference proteome</keyword>